<feature type="compositionally biased region" description="Basic residues" evidence="6">
    <location>
        <begin position="299"/>
        <end position="308"/>
    </location>
</feature>
<keyword evidence="2" id="KW-0805">Transcription regulation</keyword>
<evidence type="ECO:0000256" key="2">
    <source>
        <dbReference type="ARBA" id="ARBA00023015"/>
    </source>
</evidence>
<evidence type="ECO:0000256" key="4">
    <source>
        <dbReference type="ARBA" id="ARBA00023163"/>
    </source>
</evidence>
<gene>
    <name evidence="8" type="ORF">GCM10023090_00460</name>
</gene>
<evidence type="ECO:0000256" key="3">
    <source>
        <dbReference type="ARBA" id="ARBA00023125"/>
    </source>
</evidence>
<evidence type="ECO:0000313" key="9">
    <source>
        <dbReference type="Proteomes" id="UP001501788"/>
    </source>
</evidence>
<dbReference type="InterPro" id="IPR023772">
    <property type="entry name" value="DNA-bd_HTH_TetR-type_CS"/>
</dbReference>
<evidence type="ECO:0000256" key="5">
    <source>
        <dbReference type="PROSITE-ProRule" id="PRU00335"/>
    </source>
</evidence>
<keyword evidence="9" id="KW-1185">Reference proteome</keyword>
<dbReference type="EMBL" id="BAABEX010000001">
    <property type="protein sequence ID" value="GAA4417232.1"/>
    <property type="molecule type" value="Genomic_DNA"/>
</dbReference>
<feature type="domain" description="HTH tetR-type" evidence="7">
    <location>
        <begin position="9"/>
        <end position="69"/>
    </location>
</feature>
<comment type="caution">
    <text evidence="8">The sequence shown here is derived from an EMBL/GenBank/DDBJ whole genome shotgun (WGS) entry which is preliminary data.</text>
</comment>
<evidence type="ECO:0000313" key="8">
    <source>
        <dbReference type="EMBL" id="GAA4417232.1"/>
    </source>
</evidence>
<dbReference type="SUPFAM" id="SSF46689">
    <property type="entry name" value="Homeodomain-like"/>
    <property type="match status" value="1"/>
</dbReference>
<dbReference type="Pfam" id="PF17931">
    <property type="entry name" value="TetR_C_23"/>
    <property type="match status" value="1"/>
</dbReference>
<protein>
    <recommendedName>
        <fullName evidence="7">HTH tetR-type domain-containing protein</fullName>
    </recommendedName>
</protein>
<dbReference type="PANTHER" id="PTHR30055">
    <property type="entry name" value="HTH-TYPE TRANSCRIPTIONAL REGULATOR RUTR"/>
    <property type="match status" value="1"/>
</dbReference>
<proteinExistence type="predicted"/>
<dbReference type="PRINTS" id="PR00455">
    <property type="entry name" value="HTHTETR"/>
</dbReference>
<dbReference type="InterPro" id="IPR036271">
    <property type="entry name" value="Tet_transcr_reg_TetR-rel_C_sf"/>
</dbReference>
<dbReference type="Gene3D" id="1.10.357.10">
    <property type="entry name" value="Tetracycline Repressor, domain 2"/>
    <property type="match status" value="1"/>
</dbReference>
<dbReference type="InterPro" id="IPR009057">
    <property type="entry name" value="Homeodomain-like_sf"/>
</dbReference>
<dbReference type="SUPFAM" id="SSF48498">
    <property type="entry name" value="Tetracyclin repressor-like, C-terminal domain"/>
    <property type="match status" value="1"/>
</dbReference>
<sequence length="308" mass="32884">MKTTRQQQDATRRQILASAVALMTRQGYDGTTMKDIARAAGIGDATIYKYFPTKDRLVLGYLDEVAHQAIADTLATPCFADYQLHEQLQRLTDAVLERLEPDKAFVAVIREVTRAAPLALLAGPLPGRSALQTTVTGFIREAQARGELPYPGFEVLAGALYVDFLAAVIAYWMADTSPETSDTAQLVDLALQVGVLVLRSGLPHRLLELGGFMLRSQMVRLLQPGGHLLGLLQGARQHFGGMAAGFATPQAGAPAPAPARNATDAPAPPKRRRAVTPPSAPAARSASAPDGAPTPPPTRRPRSRKTAP</sequence>
<dbReference type="PROSITE" id="PS50977">
    <property type="entry name" value="HTH_TETR_2"/>
    <property type="match status" value="1"/>
</dbReference>
<dbReference type="PROSITE" id="PS01081">
    <property type="entry name" value="HTH_TETR_1"/>
    <property type="match status" value="1"/>
</dbReference>
<dbReference type="Pfam" id="PF00440">
    <property type="entry name" value="TetR_N"/>
    <property type="match status" value="1"/>
</dbReference>
<dbReference type="InterPro" id="IPR001647">
    <property type="entry name" value="HTH_TetR"/>
</dbReference>
<dbReference type="PANTHER" id="PTHR30055:SF234">
    <property type="entry name" value="HTH-TYPE TRANSCRIPTIONAL REGULATOR BETI"/>
    <property type="match status" value="1"/>
</dbReference>
<evidence type="ECO:0000256" key="6">
    <source>
        <dbReference type="SAM" id="MobiDB-lite"/>
    </source>
</evidence>
<keyword evidence="3 5" id="KW-0238">DNA-binding</keyword>
<reference evidence="9" key="1">
    <citation type="journal article" date="2019" name="Int. J. Syst. Evol. Microbiol.">
        <title>The Global Catalogue of Microorganisms (GCM) 10K type strain sequencing project: providing services to taxonomists for standard genome sequencing and annotation.</title>
        <authorList>
            <consortium name="The Broad Institute Genomics Platform"/>
            <consortium name="The Broad Institute Genome Sequencing Center for Infectious Disease"/>
            <person name="Wu L."/>
            <person name="Ma J."/>
        </authorList>
    </citation>
    <scope>NUCLEOTIDE SEQUENCE [LARGE SCALE GENOMIC DNA]</scope>
    <source>
        <strain evidence="9">JCM 31890</strain>
    </source>
</reference>
<keyword evidence="4" id="KW-0804">Transcription</keyword>
<dbReference type="InterPro" id="IPR041673">
    <property type="entry name" value="TetR_C_23"/>
</dbReference>
<feature type="DNA-binding region" description="H-T-H motif" evidence="5">
    <location>
        <begin position="32"/>
        <end position="51"/>
    </location>
</feature>
<organism evidence="8 9">
    <name type="scientific">Acidovorax lacteus</name>
    <dbReference type="NCBI Taxonomy" id="1924988"/>
    <lineage>
        <taxon>Bacteria</taxon>
        <taxon>Pseudomonadati</taxon>
        <taxon>Pseudomonadota</taxon>
        <taxon>Betaproteobacteria</taxon>
        <taxon>Burkholderiales</taxon>
        <taxon>Comamonadaceae</taxon>
        <taxon>Acidovorax</taxon>
    </lineage>
</organism>
<feature type="compositionally biased region" description="Low complexity" evidence="6">
    <location>
        <begin position="275"/>
        <end position="291"/>
    </location>
</feature>
<evidence type="ECO:0000256" key="1">
    <source>
        <dbReference type="ARBA" id="ARBA00022491"/>
    </source>
</evidence>
<keyword evidence="1" id="KW-0678">Repressor</keyword>
<dbReference type="Proteomes" id="UP001501788">
    <property type="component" value="Unassembled WGS sequence"/>
</dbReference>
<feature type="compositionally biased region" description="Low complexity" evidence="6">
    <location>
        <begin position="245"/>
        <end position="265"/>
    </location>
</feature>
<name>A0ABP8KW00_9BURK</name>
<dbReference type="InterPro" id="IPR050109">
    <property type="entry name" value="HTH-type_TetR-like_transc_reg"/>
</dbReference>
<feature type="region of interest" description="Disordered" evidence="6">
    <location>
        <begin position="245"/>
        <end position="308"/>
    </location>
</feature>
<accession>A0ABP8KW00</accession>
<evidence type="ECO:0000259" key="7">
    <source>
        <dbReference type="PROSITE" id="PS50977"/>
    </source>
</evidence>
<dbReference type="RefSeq" id="WP_345059990.1">
    <property type="nucleotide sequence ID" value="NZ_BAABEX010000001.1"/>
</dbReference>